<dbReference type="RefSeq" id="WP_143894478.1">
    <property type="nucleotide sequence ID" value="NZ_CP041666.1"/>
</dbReference>
<keyword evidence="5" id="KW-1185">Reference proteome</keyword>
<gene>
    <name evidence="4" type="ORF">FN924_11125</name>
</gene>
<evidence type="ECO:0000313" key="5">
    <source>
        <dbReference type="Proteomes" id="UP000315215"/>
    </source>
</evidence>
<protein>
    <submittedName>
        <fullName evidence="4">DUF1510 family protein</fullName>
    </submittedName>
</protein>
<evidence type="ECO:0000256" key="2">
    <source>
        <dbReference type="SAM" id="Phobius"/>
    </source>
</evidence>
<keyword evidence="2" id="KW-0812">Transmembrane</keyword>
<dbReference type="EMBL" id="CP041666">
    <property type="protein sequence ID" value="QDP40687.1"/>
    <property type="molecule type" value="Genomic_DNA"/>
</dbReference>
<dbReference type="InterPro" id="IPR009988">
    <property type="entry name" value="DUF1510"/>
</dbReference>
<dbReference type="OrthoDB" id="2168558at2"/>
<feature type="compositionally biased region" description="Acidic residues" evidence="1">
    <location>
        <begin position="59"/>
        <end position="72"/>
    </location>
</feature>
<feature type="domain" description="DUF1510" evidence="3">
    <location>
        <begin position="117"/>
        <end position="206"/>
    </location>
</feature>
<feature type="region of interest" description="Disordered" evidence="1">
    <location>
        <begin position="206"/>
        <end position="228"/>
    </location>
</feature>
<feature type="transmembrane region" description="Helical" evidence="2">
    <location>
        <begin position="23"/>
        <end position="44"/>
    </location>
</feature>
<feature type="region of interest" description="Disordered" evidence="1">
    <location>
        <begin position="49"/>
        <end position="108"/>
    </location>
</feature>
<sequence length="228" mass="25581">MSDEYNPYTRVDKFEKRRKNTKAISFLIGIGSILLVVLIGLIIFGGGEEETAQDTKEEPETESVSSDMEDSTLDSSESTTDTDSDKTTDVETSDEEEVDPVVEEVPSDDPNVIKAFQGDWEPIGTQQEGNHVITFEQGTVDWKEMMDAVSMATGLSRTDMIQWWVSRSGDQSVQATVSNPSETEIYRVSVKWVDHQGWQPTLVEQLKENDQKHRFKEDSSNDSGAQTE</sequence>
<evidence type="ECO:0000259" key="3">
    <source>
        <dbReference type="Pfam" id="PF07423"/>
    </source>
</evidence>
<keyword evidence="2" id="KW-0472">Membrane</keyword>
<dbReference type="Pfam" id="PF07423">
    <property type="entry name" value="DUF1510"/>
    <property type="match status" value="1"/>
</dbReference>
<organism evidence="4 5">
    <name type="scientific">Radiobacillus deserti</name>
    <dbReference type="NCBI Taxonomy" id="2594883"/>
    <lineage>
        <taxon>Bacteria</taxon>
        <taxon>Bacillati</taxon>
        <taxon>Bacillota</taxon>
        <taxon>Bacilli</taxon>
        <taxon>Bacillales</taxon>
        <taxon>Bacillaceae</taxon>
        <taxon>Radiobacillus</taxon>
    </lineage>
</organism>
<feature type="compositionally biased region" description="Acidic residues" evidence="1">
    <location>
        <begin position="91"/>
        <end position="107"/>
    </location>
</feature>
<dbReference type="Proteomes" id="UP000315215">
    <property type="component" value="Chromosome"/>
</dbReference>
<dbReference type="AlphaFoldDB" id="A0A516KH29"/>
<reference evidence="4 5" key="1">
    <citation type="submission" date="2019-07" db="EMBL/GenBank/DDBJ databases">
        <authorList>
            <person name="Li J."/>
        </authorList>
    </citation>
    <scope>NUCLEOTIDE SEQUENCE [LARGE SCALE GENOMIC DNA]</scope>
    <source>
        <strain evidence="4 5">TKL69</strain>
    </source>
</reference>
<name>A0A516KH29_9BACI</name>
<evidence type="ECO:0000256" key="1">
    <source>
        <dbReference type="SAM" id="MobiDB-lite"/>
    </source>
</evidence>
<keyword evidence="2" id="KW-1133">Transmembrane helix</keyword>
<dbReference type="KEGG" id="aqt:FN924_11125"/>
<proteinExistence type="predicted"/>
<accession>A0A516KH29</accession>
<evidence type="ECO:0000313" key="4">
    <source>
        <dbReference type="EMBL" id="QDP40687.1"/>
    </source>
</evidence>
<feature type="compositionally biased region" description="Basic and acidic residues" evidence="1">
    <location>
        <begin position="206"/>
        <end position="219"/>
    </location>
</feature>